<dbReference type="InterPro" id="IPR000836">
    <property type="entry name" value="PRTase_dom"/>
</dbReference>
<dbReference type="CDD" id="cd06223">
    <property type="entry name" value="PRTases_typeI"/>
    <property type="match status" value="1"/>
</dbReference>
<name>A0A1G2HYF0_9BACT</name>
<gene>
    <name evidence="3" type="ORF">A3D34_02245</name>
</gene>
<dbReference type="PANTHER" id="PTHR47505">
    <property type="entry name" value="DNA UTILIZATION PROTEIN YHGH"/>
    <property type="match status" value="1"/>
</dbReference>
<dbReference type="AlphaFoldDB" id="A0A1G2HYF0"/>
<reference evidence="3 4" key="1">
    <citation type="journal article" date="2016" name="Nat. Commun.">
        <title>Thousands of microbial genomes shed light on interconnected biogeochemical processes in an aquifer system.</title>
        <authorList>
            <person name="Anantharaman K."/>
            <person name="Brown C.T."/>
            <person name="Hug L.A."/>
            <person name="Sharon I."/>
            <person name="Castelle C.J."/>
            <person name="Probst A.J."/>
            <person name="Thomas B.C."/>
            <person name="Singh A."/>
            <person name="Wilkins M.J."/>
            <person name="Karaoz U."/>
            <person name="Brodie E.L."/>
            <person name="Williams K.H."/>
            <person name="Hubbard S.S."/>
            <person name="Banfield J.F."/>
        </authorList>
    </citation>
    <scope>NUCLEOTIDE SEQUENCE [LARGE SCALE GENOMIC DNA]</scope>
</reference>
<dbReference type="Proteomes" id="UP000179183">
    <property type="component" value="Unassembled WGS sequence"/>
</dbReference>
<dbReference type="InterPro" id="IPR029057">
    <property type="entry name" value="PRTase-like"/>
</dbReference>
<dbReference type="InterPro" id="IPR051910">
    <property type="entry name" value="ComF/GntX_DNA_util-trans"/>
</dbReference>
<protein>
    <recommendedName>
        <fullName evidence="2">Phosphoribosyltransferase domain-containing protein</fullName>
    </recommendedName>
</protein>
<evidence type="ECO:0000313" key="4">
    <source>
        <dbReference type="Proteomes" id="UP000179183"/>
    </source>
</evidence>
<comment type="caution">
    <text evidence="3">The sequence shown here is derived from an EMBL/GenBank/DDBJ whole genome shotgun (WGS) entry which is preliminary data.</text>
</comment>
<proteinExistence type="inferred from homology"/>
<evidence type="ECO:0000313" key="3">
    <source>
        <dbReference type="EMBL" id="OGZ67439.1"/>
    </source>
</evidence>
<comment type="similarity">
    <text evidence="1">Belongs to the ComF/GntX family.</text>
</comment>
<dbReference type="SUPFAM" id="SSF53271">
    <property type="entry name" value="PRTase-like"/>
    <property type="match status" value="1"/>
</dbReference>
<evidence type="ECO:0000256" key="1">
    <source>
        <dbReference type="ARBA" id="ARBA00008007"/>
    </source>
</evidence>
<sequence length="247" mass="28426">MDKLLKIYHFLLELLFPSFCLGCKKEGTYLCEDCKSTLEISEYNYCLCNKNPLRLPPYILGKPQGKCPKCTDKKLSGLYSALPYKEKFLTRKLIYQFKYPPYIKSLSETLARILQDHFIITENINEEIWKNSILISVPVEKSRLKNRDYNQSEELAKKLSAILKVPVILDNLIKIKATKPQMELSAKERQENVKNAFLIKKPEEISGKKIFLLDDVYTTGSTMEECAKVLKESGAKEVWGISIAREG</sequence>
<accession>A0A1G2HYF0</accession>
<dbReference type="PANTHER" id="PTHR47505:SF1">
    <property type="entry name" value="DNA UTILIZATION PROTEIN YHGH"/>
    <property type="match status" value="1"/>
</dbReference>
<evidence type="ECO:0000259" key="2">
    <source>
        <dbReference type="Pfam" id="PF00156"/>
    </source>
</evidence>
<feature type="domain" description="Phosphoribosyltransferase" evidence="2">
    <location>
        <begin position="153"/>
        <end position="238"/>
    </location>
</feature>
<dbReference type="Gene3D" id="3.40.50.2020">
    <property type="match status" value="1"/>
</dbReference>
<dbReference type="Pfam" id="PF00156">
    <property type="entry name" value="Pribosyltran"/>
    <property type="match status" value="1"/>
</dbReference>
<dbReference type="EMBL" id="MHOQ01000005">
    <property type="protein sequence ID" value="OGZ67439.1"/>
    <property type="molecule type" value="Genomic_DNA"/>
</dbReference>
<organism evidence="3 4">
    <name type="scientific">Candidatus Staskawiczbacteria bacterium RIFCSPHIGHO2_02_FULL_33_16</name>
    <dbReference type="NCBI Taxonomy" id="1802204"/>
    <lineage>
        <taxon>Bacteria</taxon>
        <taxon>Candidatus Staskawicziibacteriota</taxon>
    </lineage>
</organism>